<evidence type="ECO:0000259" key="2">
    <source>
        <dbReference type="Pfam" id="PF18678"/>
    </source>
</evidence>
<dbReference type="Proteomes" id="UP000747399">
    <property type="component" value="Unassembled WGS sequence"/>
</dbReference>
<evidence type="ECO:0000313" key="3">
    <source>
        <dbReference type="EMBL" id="GIL64030.1"/>
    </source>
</evidence>
<dbReference type="EMBL" id="BNCO01000062">
    <property type="protein sequence ID" value="GIL64030.1"/>
    <property type="molecule type" value="Genomic_DNA"/>
</dbReference>
<feature type="signal peptide" evidence="1">
    <location>
        <begin position="1"/>
        <end position="26"/>
    </location>
</feature>
<sequence>MIRPKCFNLVVFIVVVAFSRYISSAAKKSPPPGLSKPDYCKKTFNIVVAPTADSFIFFTGTGVPQRGSAFSFGLGIFIPPNNKSIGNLYGQGTVIDVRSSDTPTPSAPMPPAQTSVISFVNFNVVFPVGQIASQGVWDDKLNATNSFPVTGGTGLYTGATGALDMLVIAPSTYLFAVKLTKASC</sequence>
<keyword evidence="4" id="KW-1185">Reference proteome</keyword>
<evidence type="ECO:0000256" key="1">
    <source>
        <dbReference type="SAM" id="SignalP"/>
    </source>
</evidence>
<feature type="chain" id="PRO_5035245064" description="Allene oxide cyclase barrel-like domain-containing protein" evidence="1">
    <location>
        <begin position="27"/>
        <end position="184"/>
    </location>
</feature>
<dbReference type="Pfam" id="PF18678">
    <property type="entry name" value="AOC_like"/>
    <property type="match status" value="1"/>
</dbReference>
<protein>
    <recommendedName>
        <fullName evidence="2">Allene oxide cyclase barrel-like domain-containing protein</fullName>
    </recommendedName>
</protein>
<name>A0A8J4BKF6_9CHLO</name>
<reference evidence="3" key="1">
    <citation type="journal article" date="2021" name="Proc. Natl. Acad. Sci. U.S.A.">
        <title>Three genomes in the algal genus Volvox reveal the fate of a haploid sex-determining region after a transition to homothallism.</title>
        <authorList>
            <person name="Yamamoto K."/>
            <person name="Hamaji T."/>
            <person name="Kawai-Toyooka H."/>
            <person name="Matsuzaki R."/>
            <person name="Takahashi F."/>
            <person name="Nishimura Y."/>
            <person name="Kawachi M."/>
            <person name="Noguchi H."/>
            <person name="Minakuchi Y."/>
            <person name="Umen J.G."/>
            <person name="Toyoda A."/>
            <person name="Nozaki H."/>
        </authorList>
    </citation>
    <scope>NUCLEOTIDE SEQUENCE</scope>
    <source>
        <strain evidence="3">NIES-3780</strain>
    </source>
</reference>
<dbReference type="InterPro" id="IPR044859">
    <property type="entry name" value="Allene_oxi_cyc_Dirigent"/>
</dbReference>
<keyword evidence="1" id="KW-0732">Signal</keyword>
<dbReference type="AlphaFoldDB" id="A0A8J4BKF6"/>
<proteinExistence type="predicted"/>
<dbReference type="InterPro" id="IPR041013">
    <property type="entry name" value="AOC-like"/>
</dbReference>
<accession>A0A8J4BKF6</accession>
<comment type="caution">
    <text evidence="3">The sequence shown here is derived from an EMBL/GenBank/DDBJ whole genome shotgun (WGS) entry which is preliminary data.</text>
</comment>
<evidence type="ECO:0000313" key="4">
    <source>
        <dbReference type="Proteomes" id="UP000747399"/>
    </source>
</evidence>
<gene>
    <name evidence="3" type="ORF">Vafri_18014</name>
</gene>
<feature type="domain" description="Allene oxide cyclase barrel-like" evidence="2">
    <location>
        <begin position="113"/>
        <end position="174"/>
    </location>
</feature>
<dbReference type="Gene3D" id="2.40.480.10">
    <property type="entry name" value="Allene oxide cyclase-like"/>
    <property type="match status" value="1"/>
</dbReference>
<dbReference type="GO" id="GO:0016853">
    <property type="term" value="F:isomerase activity"/>
    <property type="evidence" value="ECO:0007669"/>
    <property type="project" value="InterPro"/>
</dbReference>
<dbReference type="GO" id="GO:0017000">
    <property type="term" value="P:antibiotic biosynthetic process"/>
    <property type="evidence" value="ECO:0007669"/>
    <property type="project" value="InterPro"/>
</dbReference>
<organism evidence="3 4">
    <name type="scientific">Volvox africanus</name>
    <dbReference type="NCBI Taxonomy" id="51714"/>
    <lineage>
        <taxon>Eukaryota</taxon>
        <taxon>Viridiplantae</taxon>
        <taxon>Chlorophyta</taxon>
        <taxon>core chlorophytes</taxon>
        <taxon>Chlorophyceae</taxon>
        <taxon>CS clade</taxon>
        <taxon>Chlamydomonadales</taxon>
        <taxon>Volvocaceae</taxon>
        <taxon>Volvox</taxon>
    </lineage>
</organism>